<organism evidence="1 2">
    <name type="scientific">Caballeronia choica</name>
    <dbReference type="NCBI Taxonomy" id="326476"/>
    <lineage>
        <taxon>Bacteria</taxon>
        <taxon>Pseudomonadati</taxon>
        <taxon>Pseudomonadota</taxon>
        <taxon>Betaproteobacteria</taxon>
        <taxon>Burkholderiales</taxon>
        <taxon>Burkholderiaceae</taxon>
        <taxon>Caballeronia</taxon>
    </lineage>
</organism>
<evidence type="ECO:0000313" key="2">
    <source>
        <dbReference type="Proteomes" id="UP000054770"/>
    </source>
</evidence>
<dbReference type="EMBL" id="FCON02000411">
    <property type="protein sequence ID" value="SAL88412.1"/>
    <property type="molecule type" value="Genomic_DNA"/>
</dbReference>
<reference evidence="1" key="1">
    <citation type="submission" date="2016-01" db="EMBL/GenBank/DDBJ databases">
        <authorList>
            <person name="Peeters C."/>
        </authorList>
    </citation>
    <scope>NUCLEOTIDE SEQUENCE [LARGE SCALE GENOMIC DNA]</scope>
    <source>
        <strain evidence="1">LMG 22940</strain>
    </source>
</reference>
<accession>A0A158L557</accession>
<sequence>MQRAVLARGRFIFQFLQVVRQDDGRDLALRQRRAHRAIDQMAHLRRHTRLLHESPGDVLEHRNKIEFLLIVAAKRGARLLPGDREHRHVVHARVVQAGQEMRRAGTRSRNAHAEFAGKFGMRGCHECGHFFVACLNEFDLVLCAIERAEDAVDAVARISEDTAHAPRVKTINQKVADGL</sequence>
<proteinExistence type="predicted"/>
<dbReference type="AlphaFoldDB" id="A0A158L557"/>
<evidence type="ECO:0000313" key="1">
    <source>
        <dbReference type="EMBL" id="SAL88412.1"/>
    </source>
</evidence>
<keyword evidence="2" id="KW-1185">Reference proteome</keyword>
<protein>
    <submittedName>
        <fullName evidence="1">Uncharacterized protein</fullName>
    </submittedName>
</protein>
<comment type="caution">
    <text evidence="1">The sequence shown here is derived from an EMBL/GenBank/DDBJ whole genome shotgun (WGS) entry which is preliminary data.</text>
</comment>
<gene>
    <name evidence="1" type="ORF">AWB68_08766</name>
</gene>
<dbReference type="Proteomes" id="UP000054770">
    <property type="component" value="Unassembled WGS sequence"/>
</dbReference>
<name>A0A158L557_9BURK</name>